<dbReference type="Pfam" id="PF03923">
    <property type="entry name" value="Lipoprotein_16"/>
    <property type="match status" value="1"/>
</dbReference>
<proteinExistence type="predicted"/>
<evidence type="ECO:0000313" key="3">
    <source>
        <dbReference type="Proteomes" id="UP001214976"/>
    </source>
</evidence>
<dbReference type="RefSeq" id="WP_317476918.1">
    <property type="nucleotide sequence ID" value="NZ_JARQTW010000008.1"/>
</dbReference>
<sequence length="197" mass="21543">MKMMKILSLAAVISSLFLAACTAPSNTLTFNPTAPTASTAFNTGNQKAIVSVVTKDERRQAEISAYTHEGQLHKLSSSPDVTALFQQIIQQDLNAKGFRLSNTQANTNLLVTVKEFYAKVDEGTIRHKITSRIQLEIHVQGAKGNYTKNMGSSRVDEGALGVNNQDIQKSLDATLKEVVKALYNDQEIANAIRQYAN</sequence>
<evidence type="ECO:0000313" key="2">
    <source>
        <dbReference type="EMBL" id="MDG2949754.1"/>
    </source>
</evidence>
<gene>
    <name evidence="2" type="ORF">P7M15_04345</name>
</gene>
<keyword evidence="1" id="KW-0732">Signal</keyword>
<comment type="caution">
    <text evidence="2">The sequence shown here is derived from an EMBL/GenBank/DDBJ whole genome shotgun (WGS) entry which is preliminary data.</text>
</comment>
<reference evidence="2" key="1">
    <citation type="submission" date="2023-03" db="EMBL/GenBank/DDBJ databases">
        <title>Classification of Bisgaard taxon 6 and taxon 10 as Exercitatus varius gen. nov., spec. nov.</title>
        <authorList>
            <person name="Christensen H."/>
        </authorList>
    </citation>
    <scope>NUCLEOTIDE SEQUENCE</scope>
    <source>
        <strain evidence="2">86116</strain>
    </source>
</reference>
<feature type="signal peptide" evidence="1">
    <location>
        <begin position="1"/>
        <end position="19"/>
    </location>
</feature>
<dbReference type="AlphaFoldDB" id="A0AAW6Q8C5"/>
<name>A0AAW6Q8C5_9PAST</name>
<feature type="chain" id="PRO_5043622198" evidence="1">
    <location>
        <begin position="20"/>
        <end position="197"/>
    </location>
</feature>
<protein>
    <submittedName>
        <fullName evidence="2">YajG family lipoprotein</fullName>
    </submittedName>
</protein>
<evidence type="ECO:0000256" key="1">
    <source>
        <dbReference type="SAM" id="SignalP"/>
    </source>
</evidence>
<dbReference type="EMBL" id="JARQTW010000008">
    <property type="protein sequence ID" value="MDG2949754.1"/>
    <property type="molecule type" value="Genomic_DNA"/>
</dbReference>
<accession>A0AAW6Q8C5</accession>
<keyword evidence="2" id="KW-0449">Lipoprotein</keyword>
<dbReference type="Proteomes" id="UP001214976">
    <property type="component" value="Unassembled WGS sequence"/>
</dbReference>
<dbReference type="InterPro" id="IPR005619">
    <property type="entry name" value="Uncharacterised_YajG"/>
</dbReference>
<dbReference type="PROSITE" id="PS51257">
    <property type="entry name" value="PROKAR_LIPOPROTEIN"/>
    <property type="match status" value="1"/>
</dbReference>
<organism evidence="2 3">
    <name type="scientific">Exercitatus varius</name>
    <dbReference type="NCBI Taxonomy" id="67857"/>
    <lineage>
        <taxon>Bacteria</taxon>
        <taxon>Pseudomonadati</taxon>
        <taxon>Pseudomonadota</taxon>
        <taxon>Gammaproteobacteria</taxon>
        <taxon>Pasteurellales</taxon>
        <taxon>Pasteurellaceae</taxon>
        <taxon>Exercitatus</taxon>
    </lineage>
</organism>